<sequence>MFKIPTNEAVSPWSLYRTRFESFYHHFLSFFLLLELLAELCIIFSRIIIPLFRVVCHLKSSKRSAAAMAEGKSLTPYRLNWICAQGFKPAIQHERAELIHKLTNHPCMLQISKGILCNPTRVAMNELILQLLLQHFPRLNRFTISIGIIQQMRTPPQLSVHGEIHTRGRHLPGIRHPCHLKIRFHIPQEVLKSFRSPLTAKRFRIRYSNLSSVPLLAGSPA</sequence>
<proteinExistence type="predicted"/>
<protein>
    <recommendedName>
        <fullName evidence="3">Maturase K</fullName>
    </recommendedName>
</protein>
<keyword evidence="1" id="KW-0812">Transmembrane</keyword>
<evidence type="ECO:0000313" key="2">
    <source>
        <dbReference type="EMBL" id="KAL0387177.1"/>
    </source>
</evidence>
<feature type="transmembrane region" description="Helical" evidence="1">
    <location>
        <begin position="23"/>
        <end position="49"/>
    </location>
</feature>
<dbReference type="EMBL" id="JACGWJ010000011">
    <property type="protein sequence ID" value="KAL0387177.1"/>
    <property type="molecule type" value="Genomic_DNA"/>
</dbReference>
<organism evidence="2">
    <name type="scientific">Sesamum radiatum</name>
    <name type="common">Black benniseed</name>
    <dbReference type="NCBI Taxonomy" id="300843"/>
    <lineage>
        <taxon>Eukaryota</taxon>
        <taxon>Viridiplantae</taxon>
        <taxon>Streptophyta</taxon>
        <taxon>Embryophyta</taxon>
        <taxon>Tracheophyta</taxon>
        <taxon>Spermatophyta</taxon>
        <taxon>Magnoliopsida</taxon>
        <taxon>eudicotyledons</taxon>
        <taxon>Gunneridae</taxon>
        <taxon>Pentapetalae</taxon>
        <taxon>asterids</taxon>
        <taxon>lamiids</taxon>
        <taxon>Lamiales</taxon>
        <taxon>Pedaliaceae</taxon>
        <taxon>Sesamum</taxon>
    </lineage>
</organism>
<name>A0AAW2S453_SESRA</name>
<accession>A0AAW2S453</accession>
<keyword evidence="1" id="KW-1133">Transmembrane helix</keyword>
<evidence type="ECO:0000256" key="1">
    <source>
        <dbReference type="SAM" id="Phobius"/>
    </source>
</evidence>
<gene>
    <name evidence="2" type="ORF">Sradi_2599500</name>
</gene>
<evidence type="ECO:0008006" key="3">
    <source>
        <dbReference type="Google" id="ProtNLM"/>
    </source>
</evidence>
<dbReference type="AlphaFoldDB" id="A0AAW2S453"/>
<reference evidence="2" key="2">
    <citation type="journal article" date="2024" name="Plant">
        <title>Genomic evolution and insights into agronomic trait innovations of Sesamum species.</title>
        <authorList>
            <person name="Miao H."/>
            <person name="Wang L."/>
            <person name="Qu L."/>
            <person name="Liu H."/>
            <person name="Sun Y."/>
            <person name="Le M."/>
            <person name="Wang Q."/>
            <person name="Wei S."/>
            <person name="Zheng Y."/>
            <person name="Lin W."/>
            <person name="Duan Y."/>
            <person name="Cao H."/>
            <person name="Xiong S."/>
            <person name="Wang X."/>
            <person name="Wei L."/>
            <person name="Li C."/>
            <person name="Ma Q."/>
            <person name="Ju M."/>
            <person name="Zhao R."/>
            <person name="Li G."/>
            <person name="Mu C."/>
            <person name="Tian Q."/>
            <person name="Mei H."/>
            <person name="Zhang T."/>
            <person name="Gao T."/>
            <person name="Zhang H."/>
        </authorList>
    </citation>
    <scope>NUCLEOTIDE SEQUENCE</scope>
    <source>
        <strain evidence="2">G02</strain>
    </source>
</reference>
<comment type="caution">
    <text evidence="2">The sequence shown here is derived from an EMBL/GenBank/DDBJ whole genome shotgun (WGS) entry which is preliminary data.</text>
</comment>
<reference evidence="2" key="1">
    <citation type="submission" date="2020-06" db="EMBL/GenBank/DDBJ databases">
        <authorList>
            <person name="Li T."/>
            <person name="Hu X."/>
            <person name="Zhang T."/>
            <person name="Song X."/>
            <person name="Zhang H."/>
            <person name="Dai N."/>
            <person name="Sheng W."/>
            <person name="Hou X."/>
            <person name="Wei L."/>
        </authorList>
    </citation>
    <scope>NUCLEOTIDE SEQUENCE</scope>
    <source>
        <strain evidence="2">G02</strain>
        <tissue evidence="2">Leaf</tissue>
    </source>
</reference>
<keyword evidence="1" id="KW-0472">Membrane</keyword>